<proteinExistence type="inferred from homology"/>
<dbReference type="Pfam" id="PF01697">
    <property type="entry name" value="Glyco_transf_92"/>
    <property type="match status" value="1"/>
</dbReference>
<keyword evidence="4 8" id="KW-0808">Transferase</keyword>
<feature type="transmembrane region" description="Helical" evidence="8">
    <location>
        <begin position="7"/>
        <end position="23"/>
    </location>
</feature>
<accession>Q17LT3</accession>
<reference evidence="9" key="2">
    <citation type="journal article" date="2007" name="Science">
        <title>Genome sequence of Aedes aegypti, a major arbovirus vector.</title>
        <authorList>
            <person name="Nene V."/>
            <person name="Wortman J.R."/>
            <person name="Lawson D."/>
            <person name="Haas B."/>
            <person name="Kodira C."/>
            <person name="Tu Z.J."/>
            <person name="Loftus B."/>
            <person name="Xi Z."/>
            <person name="Megy K."/>
            <person name="Grabherr M."/>
            <person name="Ren Q."/>
            <person name="Zdobnov E.M."/>
            <person name="Lobo N.F."/>
            <person name="Campbell K.S."/>
            <person name="Brown S.E."/>
            <person name="Bonaldo M.F."/>
            <person name="Zhu J."/>
            <person name="Sinkins S.P."/>
            <person name="Hogenkamp D.G."/>
            <person name="Amedeo P."/>
            <person name="Arensburger P."/>
            <person name="Atkinson P.W."/>
            <person name="Bidwell S."/>
            <person name="Biedler J."/>
            <person name="Birney E."/>
            <person name="Bruggner R.V."/>
            <person name="Costas J."/>
            <person name="Coy M.R."/>
            <person name="Crabtree J."/>
            <person name="Crawford M."/>
            <person name="Debruyn B."/>
            <person name="Decaprio D."/>
            <person name="Eiglmeier K."/>
            <person name="Eisenstadt E."/>
            <person name="El-Dorry H."/>
            <person name="Gelbart W.M."/>
            <person name="Gomes S.L."/>
            <person name="Hammond M."/>
            <person name="Hannick L.I."/>
            <person name="Hogan J.R."/>
            <person name="Holmes M.H."/>
            <person name="Jaffe D."/>
            <person name="Johnston J.S."/>
            <person name="Kennedy R.C."/>
            <person name="Koo H."/>
            <person name="Kravitz S."/>
            <person name="Kriventseva E.V."/>
            <person name="Kulp D."/>
            <person name="Labutti K."/>
            <person name="Lee E."/>
            <person name="Li S."/>
            <person name="Lovin D.D."/>
            <person name="Mao C."/>
            <person name="Mauceli E."/>
            <person name="Menck C.F."/>
            <person name="Miller J.R."/>
            <person name="Montgomery P."/>
            <person name="Mori A."/>
            <person name="Nascimento A.L."/>
            <person name="Naveira H.F."/>
            <person name="Nusbaum C."/>
            <person name="O'leary S."/>
            <person name="Orvis J."/>
            <person name="Pertea M."/>
            <person name="Quesneville H."/>
            <person name="Reidenbach K.R."/>
            <person name="Rogers Y.H."/>
            <person name="Roth C.W."/>
            <person name="Schneider J.R."/>
            <person name="Schatz M."/>
            <person name="Shumway M."/>
            <person name="Stanke M."/>
            <person name="Stinson E.O."/>
            <person name="Tubio J.M."/>
            <person name="Vanzee J.P."/>
            <person name="Verjovski-Almeida S."/>
            <person name="Werner D."/>
            <person name="White O."/>
            <person name="Wyder S."/>
            <person name="Zeng Q."/>
            <person name="Zhao Q."/>
            <person name="Zhao Y."/>
            <person name="Hill C.A."/>
            <person name="Raikhel A.S."/>
            <person name="Soares M.B."/>
            <person name="Knudson D.L."/>
            <person name="Lee N.H."/>
            <person name="Galagan J."/>
            <person name="Salzberg S.L."/>
            <person name="Paulsen I.T."/>
            <person name="Dimopoulos G."/>
            <person name="Collins F.H."/>
            <person name="Birren B."/>
            <person name="Fraser-Liggett C.M."/>
            <person name="Severson D.W."/>
        </authorList>
    </citation>
    <scope>NUCLEOTIDE SEQUENCE [LARGE SCALE GENOMIC DNA]</scope>
    <source>
        <strain evidence="9">Liverpool</strain>
    </source>
</reference>
<evidence type="ECO:0000256" key="6">
    <source>
        <dbReference type="ARBA" id="ARBA00022989"/>
    </source>
</evidence>
<dbReference type="GO" id="GO:0005737">
    <property type="term" value="C:cytoplasm"/>
    <property type="evidence" value="ECO:0007669"/>
    <property type="project" value="TreeGrafter"/>
</dbReference>
<evidence type="ECO:0000313" key="10">
    <source>
        <dbReference type="Proteomes" id="UP000682892"/>
    </source>
</evidence>
<evidence type="ECO:0000313" key="9">
    <source>
        <dbReference type="EMBL" id="EAT47617.1"/>
    </source>
</evidence>
<dbReference type="InterPro" id="IPR008166">
    <property type="entry name" value="Glyco_transf_92"/>
</dbReference>
<dbReference type="EC" id="2.4.1.-" evidence="8"/>
<dbReference type="Proteomes" id="UP000682892">
    <property type="component" value="Unassembled WGS sequence"/>
</dbReference>
<gene>
    <name evidence="9" type="ORF">AaeL_AAEL001270</name>
</gene>
<evidence type="ECO:0000256" key="7">
    <source>
        <dbReference type="ARBA" id="ARBA00023136"/>
    </source>
</evidence>
<evidence type="ECO:0000256" key="5">
    <source>
        <dbReference type="ARBA" id="ARBA00022692"/>
    </source>
</evidence>
<dbReference type="STRING" id="7159.Q17LT3"/>
<dbReference type="PANTHER" id="PTHR21461:SF87">
    <property type="entry name" value="GH12965P"/>
    <property type="match status" value="1"/>
</dbReference>
<protein>
    <recommendedName>
        <fullName evidence="8">Glycosyltransferase family 92 protein</fullName>
        <ecNumber evidence="8">2.4.1.-</ecNumber>
    </recommendedName>
</protein>
<dbReference type="OMA" id="YVNFFGR"/>
<keyword evidence="5 8" id="KW-0812">Transmembrane</keyword>
<organism evidence="9 10">
    <name type="scientific">Aedes aegypti</name>
    <name type="common">Yellowfever mosquito</name>
    <name type="synonym">Culex aegypti</name>
    <dbReference type="NCBI Taxonomy" id="7159"/>
    <lineage>
        <taxon>Eukaryota</taxon>
        <taxon>Metazoa</taxon>
        <taxon>Ecdysozoa</taxon>
        <taxon>Arthropoda</taxon>
        <taxon>Hexapoda</taxon>
        <taxon>Insecta</taxon>
        <taxon>Pterygota</taxon>
        <taxon>Neoptera</taxon>
        <taxon>Endopterygota</taxon>
        <taxon>Diptera</taxon>
        <taxon>Nematocera</taxon>
        <taxon>Culicoidea</taxon>
        <taxon>Culicidae</taxon>
        <taxon>Culicinae</taxon>
        <taxon>Aedini</taxon>
        <taxon>Aedes</taxon>
        <taxon>Stegomyia</taxon>
    </lineage>
</organism>
<keyword evidence="7 8" id="KW-0472">Membrane</keyword>
<reference evidence="9" key="1">
    <citation type="submission" date="2005-10" db="EMBL/GenBank/DDBJ databases">
        <authorList>
            <person name="Loftus B.J."/>
            <person name="Nene V.M."/>
            <person name="Hannick L.I."/>
            <person name="Bidwell S."/>
            <person name="Haas B."/>
            <person name="Amedeo P."/>
            <person name="Orvis J."/>
            <person name="Wortman J.R."/>
            <person name="White O.R."/>
            <person name="Salzberg S."/>
            <person name="Shumway M."/>
            <person name="Koo H."/>
            <person name="Zhao Y."/>
            <person name="Holmes M."/>
            <person name="Miller J."/>
            <person name="Schatz M."/>
            <person name="Pop M."/>
            <person name="Pai G."/>
            <person name="Utterback T."/>
            <person name="Rogers Y.-H."/>
            <person name="Kravitz S."/>
            <person name="Fraser C.M."/>
        </authorList>
    </citation>
    <scope>NUCLEOTIDE SEQUENCE</scope>
    <source>
        <strain evidence="9">Liverpool</strain>
    </source>
</reference>
<comment type="subcellular location">
    <subcellularLocation>
        <location evidence="1">Membrane</location>
        <topology evidence="1">Single-pass membrane protein</topology>
    </subcellularLocation>
</comment>
<dbReference type="AlphaFoldDB" id="Q17LT3"/>
<reference evidence="9" key="3">
    <citation type="submission" date="2012-09" db="EMBL/GenBank/DDBJ databases">
        <authorList>
            <consortium name="VectorBase"/>
        </authorList>
    </citation>
    <scope>NUCLEOTIDE SEQUENCE</scope>
    <source>
        <strain evidence="9">Liverpool</strain>
    </source>
</reference>
<evidence type="ECO:0000256" key="3">
    <source>
        <dbReference type="ARBA" id="ARBA00022676"/>
    </source>
</evidence>
<dbReference type="PROSITE" id="PS51257">
    <property type="entry name" value="PROKAR_LIPOPROTEIN"/>
    <property type="match status" value="1"/>
</dbReference>
<evidence type="ECO:0000256" key="2">
    <source>
        <dbReference type="ARBA" id="ARBA00007647"/>
    </source>
</evidence>
<evidence type="ECO:0000256" key="1">
    <source>
        <dbReference type="ARBA" id="ARBA00004167"/>
    </source>
</evidence>
<sequence length="434" mass="50023">MRKYQQLALVLISISCIAILLVYKSENNRLKYVLEVVNIFGRSDTASLIRVDNSSRYRAVPYDFDSPLPVWQRVGSDVYVYSAYWQKNDLEAGGTVVSLAVGLEHAVVNFKCQVQHGGKDVVPGKFYFIRLDSPTGSVATPNGEVSVIYKFLCKVKRDFGHPTEVVFTDSVHAIKRFLTKFHLYIPLRVIESKSIPQKMTMTACVDLNNYLELDEEFRKPSAVLQYFLHHQIVGVDDFIVYNSNALDSLTTTTLYNHGIKINLLPYNFPFDLTNKQQNRQMIELDCLMRNFNAARYTFVGAINEYIYPNSRLRSSNQFLKYANKASSDVTQFSITSRTICIDDRKKIFSDNLLYDVESRGEKPFYIYRPQDYNRSGSQEIVKSLSIDGNTLFMHRYVEKCASKSDLYDWSTILNSNFLQYVNEVGKELNKLIFR</sequence>
<dbReference type="GO" id="GO:0016757">
    <property type="term" value="F:glycosyltransferase activity"/>
    <property type="evidence" value="ECO:0007669"/>
    <property type="project" value="UniProtKB-UniRule"/>
</dbReference>
<evidence type="ECO:0000256" key="4">
    <source>
        <dbReference type="ARBA" id="ARBA00022679"/>
    </source>
</evidence>
<dbReference type="PaxDb" id="7159-AAEL001270-PA"/>
<dbReference type="PANTHER" id="PTHR21461">
    <property type="entry name" value="GLYCOSYLTRANSFERASE FAMILY 92 PROTEIN"/>
    <property type="match status" value="1"/>
</dbReference>
<keyword evidence="6 8" id="KW-1133">Transmembrane helix</keyword>
<name>Q17LT3_AEDAE</name>
<dbReference type="EMBL" id="CH477213">
    <property type="protein sequence ID" value="EAT47617.1"/>
    <property type="molecule type" value="Genomic_DNA"/>
</dbReference>
<evidence type="ECO:0000256" key="8">
    <source>
        <dbReference type="RuleBase" id="RU366017"/>
    </source>
</evidence>
<dbReference type="eggNOG" id="ENOG502S1RI">
    <property type="taxonomic scope" value="Eukaryota"/>
</dbReference>
<comment type="similarity">
    <text evidence="2 8">Belongs to the glycosyltransferase 92 family.</text>
</comment>
<keyword evidence="3 8" id="KW-0328">Glycosyltransferase</keyword>
<dbReference type="GO" id="GO:0016020">
    <property type="term" value="C:membrane"/>
    <property type="evidence" value="ECO:0007669"/>
    <property type="project" value="UniProtKB-SubCell"/>
</dbReference>
<dbReference type="VEuPathDB" id="VectorBase:AAEL001270"/>
<dbReference type="PhylomeDB" id="Q17LT3"/>
<dbReference type="HOGENOM" id="CLU_738232_0_0_1"/>